<dbReference type="Gene3D" id="1.25.40.20">
    <property type="entry name" value="Ankyrin repeat-containing domain"/>
    <property type="match status" value="1"/>
</dbReference>
<evidence type="ECO:0000256" key="1">
    <source>
        <dbReference type="ARBA" id="ARBA00022737"/>
    </source>
</evidence>
<dbReference type="Proteomes" id="UP001521222">
    <property type="component" value="Unassembled WGS sequence"/>
</dbReference>
<evidence type="ECO:0000256" key="5">
    <source>
        <dbReference type="SAM" id="SignalP"/>
    </source>
</evidence>
<feature type="signal peptide" evidence="5">
    <location>
        <begin position="1"/>
        <end position="26"/>
    </location>
</feature>
<feature type="repeat" description="ANK" evidence="3">
    <location>
        <begin position="61"/>
        <end position="93"/>
    </location>
</feature>
<evidence type="ECO:0000256" key="4">
    <source>
        <dbReference type="SAM" id="MobiDB-lite"/>
    </source>
</evidence>
<evidence type="ECO:0000313" key="6">
    <source>
        <dbReference type="EMBL" id="KAL1593085.1"/>
    </source>
</evidence>
<protein>
    <recommendedName>
        <fullName evidence="8">Ankyrin</fullName>
    </recommendedName>
</protein>
<dbReference type="Pfam" id="PF12796">
    <property type="entry name" value="Ank_2"/>
    <property type="match status" value="1"/>
</dbReference>
<dbReference type="InterPro" id="IPR036770">
    <property type="entry name" value="Ankyrin_rpt-contain_sf"/>
</dbReference>
<organism evidence="6 7">
    <name type="scientific">Nothophoma quercina</name>
    <dbReference type="NCBI Taxonomy" id="749835"/>
    <lineage>
        <taxon>Eukaryota</taxon>
        <taxon>Fungi</taxon>
        <taxon>Dikarya</taxon>
        <taxon>Ascomycota</taxon>
        <taxon>Pezizomycotina</taxon>
        <taxon>Dothideomycetes</taxon>
        <taxon>Pleosporomycetidae</taxon>
        <taxon>Pleosporales</taxon>
        <taxon>Pleosporineae</taxon>
        <taxon>Didymellaceae</taxon>
        <taxon>Nothophoma</taxon>
    </lineage>
</organism>
<keyword evidence="2 3" id="KW-0040">ANK repeat</keyword>
<dbReference type="InterPro" id="IPR002110">
    <property type="entry name" value="Ankyrin_rpt"/>
</dbReference>
<keyword evidence="7" id="KW-1185">Reference proteome</keyword>
<gene>
    <name evidence="6" type="ORF">SLS59_009410</name>
</gene>
<evidence type="ECO:0008006" key="8">
    <source>
        <dbReference type="Google" id="ProtNLM"/>
    </source>
</evidence>
<dbReference type="PANTHER" id="PTHR24198:SF165">
    <property type="entry name" value="ANKYRIN REPEAT-CONTAINING PROTEIN-RELATED"/>
    <property type="match status" value="1"/>
</dbReference>
<evidence type="ECO:0000256" key="2">
    <source>
        <dbReference type="ARBA" id="ARBA00023043"/>
    </source>
</evidence>
<reference evidence="6 7" key="1">
    <citation type="submission" date="2024-02" db="EMBL/GenBank/DDBJ databases">
        <title>De novo assembly and annotation of 12 fungi associated with fruit tree decline syndrome in Ontario, Canada.</title>
        <authorList>
            <person name="Sulman M."/>
            <person name="Ellouze W."/>
            <person name="Ilyukhin E."/>
        </authorList>
    </citation>
    <scope>NUCLEOTIDE SEQUENCE [LARGE SCALE GENOMIC DNA]</scope>
    <source>
        <strain evidence="6 7">M97-236</strain>
    </source>
</reference>
<proteinExistence type="predicted"/>
<dbReference type="EMBL" id="JAKIXB020000042">
    <property type="protein sequence ID" value="KAL1593085.1"/>
    <property type="molecule type" value="Genomic_DNA"/>
</dbReference>
<evidence type="ECO:0000256" key="3">
    <source>
        <dbReference type="PROSITE-ProRule" id="PRU00023"/>
    </source>
</evidence>
<dbReference type="PROSITE" id="PS50297">
    <property type="entry name" value="ANK_REP_REGION"/>
    <property type="match status" value="2"/>
</dbReference>
<name>A0ABR3QLT0_9PLEO</name>
<feature type="chain" id="PRO_5047444789" description="Ankyrin" evidence="5">
    <location>
        <begin position="27"/>
        <end position="317"/>
    </location>
</feature>
<feature type="region of interest" description="Disordered" evidence="4">
    <location>
        <begin position="285"/>
        <end position="317"/>
    </location>
</feature>
<dbReference type="Pfam" id="PF00023">
    <property type="entry name" value="Ank"/>
    <property type="match status" value="1"/>
</dbReference>
<keyword evidence="5" id="KW-0732">Signal</keyword>
<evidence type="ECO:0000313" key="7">
    <source>
        <dbReference type="Proteomes" id="UP001521222"/>
    </source>
</evidence>
<comment type="caution">
    <text evidence="6">The sequence shown here is derived from an EMBL/GenBank/DDBJ whole genome shotgun (WGS) entry which is preliminary data.</text>
</comment>
<dbReference type="PANTHER" id="PTHR24198">
    <property type="entry name" value="ANKYRIN REPEAT AND PROTEIN KINASE DOMAIN-CONTAINING PROTEIN"/>
    <property type="match status" value="1"/>
</dbReference>
<sequence>MAGSENTMPLTVGLLALPTELLLLLAESFLDQTDISRLVCTNRYLSNVLWEPLLRTNIAHHGSTALLWAAANNHTDFAQQLIHLGANLETSPHFLERANIPRVGRYWGRNVPNSGSSTPLCYAVQRRNLAMVELLVGAGALVVAMRGIGYGPFEYAYAAKHASIIDVLMSQLWTIDAAVGRNGETPLQLACRNRYVDGVRRLLEQKADPNAKNVSPKERFSHVRSLLDTTSPGFYTYDRFDLPTGNPRDDALAILRMLFNCGLDPDESCRCRLFRVDPRARALLEKKSGSASRDRKRRSQEHQRGFRGAFGLQKKRR</sequence>
<dbReference type="PROSITE" id="PS50088">
    <property type="entry name" value="ANK_REPEAT"/>
    <property type="match status" value="2"/>
</dbReference>
<dbReference type="SUPFAM" id="SSF48403">
    <property type="entry name" value="Ankyrin repeat"/>
    <property type="match status" value="1"/>
</dbReference>
<accession>A0ABR3QLT0</accession>
<dbReference type="SMART" id="SM00248">
    <property type="entry name" value="ANK"/>
    <property type="match status" value="4"/>
</dbReference>
<keyword evidence="1" id="KW-0677">Repeat</keyword>
<feature type="repeat" description="ANK" evidence="3">
    <location>
        <begin position="182"/>
        <end position="214"/>
    </location>
</feature>